<feature type="region of interest" description="Disordered" evidence="1">
    <location>
        <begin position="1"/>
        <end position="39"/>
    </location>
</feature>
<comment type="caution">
    <text evidence="2">The sequence shown here is derived from an EMBL/GenBank/DDBJ whole genome shotgun (WGS) entry which is preliminary data.</text>
</comment>
<evidence type="ECO:0000313" key="2">
    <source>
        <dbReference type="EMBL" id="EDO61059.1"/>
    </source>
</evidence>
<sequence>MDREAVNQAGRHRLLKGLQNRQHSKRFYEASHNSFSTGH</sequence>
<proteinExistence type="predicted"/>
<dbReference type="EMBL" id="ABCB02000019">
    <property type="protein sequence ID" value="EDO61059.1"/>
    <property type="molecule type" value="Genomic_DNA"/>
</dbReference>
<dbReference type="HOGENOM" id="CLU_3307407_0_0_9"/>
<name>A7VVQ9_9FIRM</name>
<reference evidence="2 3" key="2">
    <citation type="submission" date="2007-08" db="EMBL/GenBank/DDBJ databases">
        <authorList>
            <person name="Fulton L."/>
            <person name="Clifton S."/>
            <person name="Fulton B."/>
            <person name="Xu J."/>
            <person name="Minx P."/>
            <person name="Pepin K.H."/>
            <person name="Johnson M."/>
            <person name="Thiruvilangam P."/>
            <person name="Bhonagiri V."/>
            <person name="Nash W.E."/>
            <person name="Wang C."/>
            <person name="Mardis E.R."/>
            <person name="Wilson R.K."/>
        </authorList>
    </citation>
    <scope>NUCLEOTIDE SEQUENCE [LARGE SCALE GENOMIC DNA]</scope>
    <source>
        <strain evidence="2 3">DSM 753</strain>
    </source>
</reference>
<dbReference type="AlphaFoldDB" id="A7VVQ9"/>
<evidence type="ECO:0000313" key="3">
    <source>
        <dbReference type="Proteomes" id="UP000003490"/>
    </source>
</evidence>
<dbReference type="Proteomes" id="UP000003490">
    <property type="component" value="Unassembled WGS sequence"/>
</dbReference>
<protein>
    <submittedName>
        <fullName evidence="2">Uncharacterized protein</fullName>
    </submittedName>
</protein>
<gene>
    <name evidence="2" type="ORF">CLOLEP_02671</name>
</gene>
<accession>A7VVQ9</accession>
<evidence type="ECO:0000256" key="1">
    <source>
        <dbReference type="SAM" id="MobiDB-lite"/>
    </source>
</evidence>
<organism evidence="2 3">
    <name type="scientific">[Clostridium] leptum DSM 753</name>
    <dbReference type="NCBI Taxonomy" id="428125"/>
    <lineage>
        <taxon>Bacteria</taxon>
        <taxon>Bacillati</taxon>
        <taxon>Bacillota</taxon>
        <taxon>Clostridia</taxon>
        <taxon>Eubacteriales</taxon>
        <taxon>Oscillospiraceae</taxon>
        <taxon>Oscillospiraceae incertae sedis</taxon>
    </lineage>
</organism>
<reference evidence="2 3" key="1">
    <citation type="submission" date="2007-08" db="EMBL/GenBank/DDBJ databases">
        <title>Draft genome sequence of Clostridium leptum (DSM 753).</title>
        <authorList>
            <person name="Sudarsanam P."/>
            <person name="Ley R."/>
            <person name="Guruge J."/>
            <person name="Turnbaugh P.J."/>
            <person name="Mahowald M."/>
            <person name="Liep D."/>
            <person name="Gordon J."/>
        </authorList>
    </citation>
    <scope>NUCLEOTIDE SEQUENCE [LARGE SCALE GENOMIC DNA]</scope>
    <source>
        <strain evidence="2 3">DSM 753</strain>
    </source>
</reference>